<keyword evidence="2" id="KW-1185">Reference proteome</keyword>
<reference evidence="1 2" key="2">
    <citation type="journal article" date="2022" name="Mol. Ecol. Resour.">
        <title>The genomes of chicory, endive, great burdock and yacon provide insights into Asteraceae paleo-polyploidization history and plant inulin production.</title>
        <authorList>
            <person name="Fan W."/>
            <person name="Wang S."/>
            <person name="Wang H."/>
            <person name="Wang A."/>
            <person name="Jiang F."/>
            <person name="Liu H."/>
            <person name="Zhao H."/>
            <person name="Xu D."/>
            <person name="Zhang Y."/>
        </authorList>
    </citation>
    <scope>NUCLEOTIDE SEQUENCE [LARGE SCALE GENOMIC DNA]</scope>
    <source>
        <strain evidence="2">cv. Niubang</strain>
    </source>
</reference>
<protein>
    <submittedName>
        <fullName evidence="1">Uncharacterized protein</fullName>
    </submittedName>
</protein>
<evidence type="ECO:0000313" key="1">
    <source>
        <dbReference type="EMBL" id="KAI3665662.1"/>
    </source>
</evidence>
<evidence type="ECO:0000313" key="2">
    <source>
        <dbReference type="Proteomes" id="UP001055879"/>
    </source>
</evidence>
<dbReference type="Proteomes" id="UP001055879">
    <property type="component" value="Linkage Group LG18"/>
</dbReference>
<dbReference type="EMBL" id="CM042064">
    <property type="protein sequence ID" value="KAI3665662.1"/>
    <property type="molecule type" value="Genomic_DNA"/>
</dbReference>
<proteinExistence type="predicted"/>
<reference evidence="2" key="1">
    <citation type="journal article" date="2022" name="Mol. Ecol. Resour.">
        <title>The genomes of chicory, endive, great burdock and yacon provide insights into Asteraceae palaeo-polyploidization history and plant inulin production.</title>
        <authorList>
            <person name="Fan W."/>
            <person name="Wang S."/>
            <person name="Wang H."/>
            <person name="Wang A."/>
            <person name="Jiang F."/>
            <person name="Liu H."/>
            <person name="Zhao H."/>
            <person name="Xu D."/>
            <person name="Zhang Y."/>
        </authorList>
    </citation>
    <scope>NUCLEOTIDE SEQUENCE [LARGE SCALE GENOMIC DNA]</scope>
    <source>
        <strain evidence="2">cv. Niubang</strain>
    </source>
</reference>
<organism evidence="1 2">
    <name type="scientific">Arctium lappa</name>
    <name type="common">Greater burdock</name>
    <name type="synonym">Lappa major</name>
    <dbReference type="NCBI Taxonomy" id="4217"/>
    <lineage>
        <taxon>Eukaryota</taxon>
        <taxon>Viridiplantae</taxon>
        <taxon>Streptophyta</taxon>
        <taxon>Embryophyta</taxon>
        <taxon>Tracheophyta</taxon>
        <taxon>Spermatophyta</taxon>
        <taxon>Magnoliopsida</taxon>
        <taxon>eudicotyledons</taxon>
        <taxon>Gunneridae</taxon>
        <taxon>Pentapetalae</taxon>
        <taxon>asterids</taxon>
        <taxon>campanulids</taxon>
        <taxon>Asterales</taxon>
        <taxon>Asteraceae</taxon>
        <taxon>Carduoideae</taxon>
        <taxon>Cardueae</taxon>
        <taxon>Arctiinae</taxon>
        <taxon>Arctium</taxon>
    </lineage>
</organism>
<accession>A0ACB8XEP6</accession>
<name>A0ACB8XEP6_ARCLA</name>
<comment type="caution">
    <text evidence="1">The sequence shown here is derived from an EMBL/GenBank/DDBJ whole genome shotgun (WGS) entry which is preliminary data.</text>
</comment>
<gene>
    <name evidence="1" type="ORF">L6452_44292</name>
</gene>
<sequence length="590" mass="66355">MSPHCFNQECLIIVMEDAQQDRAAMPTTHNMMPANNKELMSNAMKRTTEWIFSQEISSDVTISVRGVSFSLHKFPLVSKCGYIRKLMSNSKETDHLIEINDIPGGPKGFELAAKFCYGINFELAIDNIAMVRCVAEFLEMTEDYAVGNLVARTEAYLNEVGFRTLAGAVCILQASEGLLPVAENVKLITRCVDAIAFIVTKESQFSLSTSADCSSDGLNSSSSSSLKGVVDWWAEDLTVLKIHTFQRVLLAMISRGFEKYALGPILTFYAQKRLQDLEILGKSKNKSESNQENETRVVLETIVSLLPREKNGVSVRFLSLLLRSAIYLETTVACRLDLEKRMGLQFGQALLDDILIPSFRFDGDTLFDVDTVQRILINYGEFEGTCDEMEKVSKLMESYLAEIASDCNLSVSKFANLVEHVPNQERVIEDGMYRAIDIYLKAHPVLSDTERKKLCGLLNYQKLSAEACAHAAQNERLPAETVVQVLYYEQQRLKETMDDASKPNPLPEDMSILQKENEDLKLELLEVKCRLKEIDKSYPDKSPSRGRSFMSSVSKKFAKLTPFLWADHGISPSSTRSSNKVRKNRRHSIS</sequence>